<reference evidence="2 3" key="1">
    <citation type="submission" date="2014-09" db="EMBL/GenBank/DDBJ databases">
        <authorList>
            <person name="Hornung B.V."/>
        </authorList>
    </citation>
    <scope>NUCLEOTIDE SEQUENCE [LARGE SCALE GENOMIC DNA]</scope>
    <source>
        <strain evidence="2 3">FRIFI</strain>
    </source>
</reference>
<sequence>MKKISCSVTNCAHNCQDTCYANRVNIGGQGAKNTEETCCGSFLDKRHYSTLINNASEGKNSSNACDCLICNVATCTYNNNKLCNADVVQVSGENVNLYMETKCSTFKQK</sequence>
<feature type="domain" description="DUF1540" evidence="1">
    <location>
        <begin position="70"/>
        <end position="106"/>
    </location>
</feature>
<evidence type="ECO:0000313" key="2">
    <source>
        <dbReference type="EMBL" id="CEI72152.1"/>
    </source>
</evidence>
<dbReference type="AlphaFoldDB" id="A0A2P2BP52"/>
<dbReference type="Pfam" id="PF07561">
    <property type="entry name" value="DUF1540"/>
    <property type="match status" value="2"/>
</dbReference>
<feature type="domain" description="DUF1540" evidence="1">
    <location>
        <begin position="4"/>
        <end position="42"/>
    </location>
</feature>
<accession>A0A2P2BP52</accession>
<proteinExistence type="predicted"/>
<evidence type="ECO:0000259" key="1">
    <source>
        <dbReference type="Pfam" id="PF07561"/>
    </source>
</evidence>
<gene>
    <name evidence="2" type="ORF">FRIFI_0605</name>
</gene>
<protein>
    <recommendedName>
        <fullName evidence="1">DUF1540 domain-containing protein</fullName>
    </recommendedName>
</protein>
<organism evidence="2 3">
    <name type="scientific">Romboutsia hominis</name>
    <dbReference type="NCBI Taxonomy" id="1507512"/>
    <lineage>
        <taxon>Bacteria</taxon>
        <taxon>Bacillati</taxon>
        <taxon>Bacillota</taxon>
        <taxon>Clostridia</taxon>
        <taxon>Peptostreptococcales</taxon>
        <taxon>Peptostreptococcaceae</taxon>
        <taxon>Romboutsia</taxon>
    </lineage>
</organism>
<keyword evidence="3" id="KW-1185">Reference proteome</keyword>
<dbReference type="RefSeq" id="WP_092927074.1">
    <property type="nucleotide sequence ID" value="NZ_FJTZ01000012.1"/>
</dbReference>
<dbReference type="Proteomes" id="UP000245695">
    <property type="component" value="Chromosome 1"/>
</dbReference>
<dbReference type="InterPro" id="IPR011437">
    <property type="entry name" value="DUF1540"/>
</dbReference>
<name>A0A2P2BP52_9FIRM</name>
<dbReference type="EMBL" id="LN650648">
    <property type="protein sequence ID" value="CEI72152.1"/>
    <property type="molecule type" value="Genomic_DNA"/>
</dbReference>
<evidence type="ECO:0000313" key="3">
    <source>
        <dbReference type="Proteomes" id="UP000245695"/>
    </source>
</evidence>
<dbReference type="KEGG" id="rhom:FRIFI_0605"/>